<feature type="binding site" evidence="7">
    <location>
        <position position="85"/>
    </location>
    <ligand>
        <name>FAD</name>
        <dbReference type="ChEBI" id="CHEBI:57692"/>
    </ligand>
</feature>
<evidence type="ECO:0000256" key="5">
    <source>
        <dbReference type="ARBA" id="ARBA00023002"/>
    </source>
</evidence>
<dbReference type="PROSITE" id="PS00624">
    <property type="entry name" value="GMC_OXRED_2"/>
    <property type="match status" value="1"/>
</dbReference>
<comment type="catalytic activity">
    <reaction evidence="9">
        <text>choline + A = betaine aldehyde + AH2</text>
        <dbReference type="Rhea" id="RHEA:17433"/>
        <dbReference type="ChEBI" id="CHEBI:13193"/>
        <dbReference type="ChEBI" id="CHEBI:15354"/>
        <dbReference type="ChEBI" id="CHEBI:15710"/>
        <dbReference type="ChEBI" id="CHEBI:17499"/>
        <dbReference type="EC" id="1.1.99.1"/>
    </reaction>
</comment>
<comment type="similarity">
    <text evidence="2 8">Belongs to the GMC oxidoreductase family.</text>
</comment>
<evidence type="ECO:0000256" key="2">
    <source>
        <dbReference type="ARBA" id="ARBA00010790"/>
    </source>
</evidence>
<dbReference type="PANTHER" id="PTHR11552:SF147">
    <property type="entry name" value="CHOLINE DEHYDROGENASE, MITOCHONDRIAL"/>
    <property type="match status" value="1"/>
</dbReference>
<evidence type="ECO:0000313" key="13">
    <source>
        <dbReference type="Proteomes" id="UP000030826"/>
    </source>
</evidence>
<evidence type="ECO:0000259" key="10">
    <source>
        <dbReference type="PROSITE" id="PS00623"/>
    </source>
</evidence>
<dbReference type="Gene3D" id="3.30.560.10">
    <property type="entry name" value="Glucose Oxidase, domain 3"/>
    <property type="match status" value="1"/>
</dbReference>
<dbReference type="Proteomes" id="UP000030826">
    <property type="component" value="Unassembled WGS sequence"/>
</dbReference>
<dbReference type="OrthoDB" id="9785276at2"/>
<comment type="cofactor">
    <cofactor evidence="1 7">
        <name>FAD</name>
        <dbReference type="ChEBI" id="CHEBI:57692"/>
    </cofactor>
</comment>
<dbReference type="SUPFAM" id="SSF51905">
    <property type="entry name" value="FAD/NAD(P)-binding domain"/>
    <property type="match status" value="1"/>
</dbReference>
<comment type="caution">
    <text evidence="12">The sequence shown here is derived from an EMBL/GenBank/DDBJ whole genome shotgun (WGS) entry which is preliminary data.</text>
</comment>
<dbReference type="GO" id="GO:0050660">
    <property type="term" value="F:flavin adenine dinucleotide binding"/>
    <property type="evidence" value="ECO:0007669"/>
    <property type="project" value="InterPro"/>
</dbReference>
<dbReference type="Pfam" id="PF05199">
    <property type="entry name" value="GMC_oxred_C"/>
    <property type="match status" value="1"/>
</dbReference>
<reference evidence="12 13" key="1">
    <citation type="submission" date="2014-09" db="EMBL/GenBank/DDBJ databases">
        <title>Isolation and characterization of Aurantimonas altamirensis ON-56566 from clinical sample following a dog bite.</title>
        <authorList>
            <person name="Eshaghi A."/>
            <person name="Li A."/>
            <person name="Shahinas D."/>
            <person name="Bahn P."/>
            <person name="Kus J.V."/>
            <person name="Patel S.N."/>
        </authorList>
    </citation>
    <scope>NUCLEOTIDE SEQUENCE [LARGE SCALE GENOMIC DNA]</scope>
    <source>
        <strain evidence="12 13">ON-56566</strain>
    </source>
</reference>
<evidence type="ECO:0000256" key="9">
    <source>
        <dbReference type="RuleBase" id="RU003969"/>
    </source>
</evidence>
<name>A0A0B1Q5P2_9HYPH</name>
<evidence type="ECO:0000259" key="11">
    <source>
        <dbReference type="PROSITE" id="PS00624"/>
    </source>
</evidence>
<dbReference type="RefSeq" id="WP_039189598.1">
    <property type="nucleotide sequence ID" value="NZ_JRFJ01000001.1"/>
</dbReference>
<organism evidence="12 13">
    <name type="scientific">Aureimonas altamirensis</name>
    <dbReference type="NCBI Taxonomy" id="370622"/>
    <lineage>
        <taxon>Bacteria</taxon>
        <taxon>Pseudomonadati</taxon>
        <taxon>Pseudomonadota</taxon>
        <taxon>Alphaproteobacteria</taxon>
        <taxon>Hyphomicrobiales</taxon>
        <taxon>Aurantimonadaceae</taxon>
        <taxon>Aureimonas</taxon>
    </lineage>
</organism>
<dbReference type="InterPro" id="IPR000172">
    <property type="entry name" value="GMC_OxRdtase_N"/>
</dbReference>
<dbReference type="GO" id="GO:0019285">
    <property type="term" value="P:glycine betaine biosynthetic process from choline"/>
    <property type="evidence" value="ECO:0007669"/>
    <property type="project" value="UniProtKB-UniRule"/>
</dbReference>
<dbReference type="InterPro" id="IPR012132">
    <property type="entry name" value="GMC_OxRdtase"/>
</dbReference>
<dbReference type="GO" id="GO:0008812">
    <property type="term" value="F:choline dehydrogenase activity"/>
    <property type="evidence" value="ECO:0007669"/>
    <property type="project" value="UniProtKB-UniRule"/>
</dbReference>
<evidence type="ECO:0000313" key="12">
    <source>
        <dbReference type="EMBL" id="KHJ56153.1"/>
    </source>
</evidence>
<dbReference type="PANTHER" id="PTHR11552">
    <property type="entry name" value="GLUCOSE-METHANOL-CHOLINE GMC OXIDOREDUCTASE"/>
    <property type="match status" value="1"/>
</dbReference>
<feature type="domain" description="Glucose-methanol-choline oxidoreductase N-terminal" evidence="10">
    <location>
        <begin position="83"/>
        <end position="106"/>
    </location>
</feature>
<proteinExistence type="inferred from homology"/>
<dbReference type="UniPathway" id="UPA00529">
    <property type="reaction ID" value="UER00385"/>
</dbReference>
<feature type="binding site" evidence="7">
    <location>
        <position position="220"/>
    </location>
    <ligand>
        <name>FAD</name>
        <dbReference type="ChEBI" id="CHEBI:57692"/>
    </ligand>
</feature>
<sequence>MAVEHFDYVIIGAGSAGSVLAARLSEDPSTRVLLLEFGGSDRSVLIQMPSALSIPMNMDKYNWGYESEPEPGLGGRRMNLPRGKVLGGSSSINGMVYVRGAPQDFDRWQAEGADGWSYADVLPYFRRAEAREDGGDTYRGGEGALHTSYGRMTNPLYTAFVEAGRQAGYPVTDDYNGARFEGFGRMDMTVHNGRRWSTANAYLKPAMSRANLKVETHAFVERILFEGRRAVGVSWRRDGADHVAKADREVILSAGSINSPKLLKLSGVGPAAELASHGIEVVADRPGVGENLQDHLEFYFQIASKEPITLYSAQGLVAKGRIGAQWLLMKNGLGATNHFESCGFIRSRPGIEYPDIQFHFLPLAVTYDGKGLASEHGFQAHVGPMRSKSRGAVRLASADPAAKPSVRFNYMSHPDDWVEMRACVRLTREIFAQAAFDPYRGREISPGAHVQSDAEIDAFVREHVESAYHPSCSNRMGRADDPMAVVDETTRAIGLDGLRIVDSSIMPSITTGNLNAPTIMLAEKAADHIRGVPMLPRMEVDYERAENWQTAQR</sequence>
<keyword evidence="3 8" id="KW-0285">Flavoprotein</keyword>
<dbReference type="EMBL" id="JRFJ01000001">
    <property type="protein sequence ID" value="KHJ56153.1"/>
    <property type="molecule type" value="Genomic_DNA"/>
</dbReference>
<keyword evidence="5 12" id="KW-0560">Oxidoreductase</keyword>
<dbReference type="Pfam" id="PF00732">
    <property type="entry name" value="GMC_oxred_N"/>
    <property type="match status" value="1"/>
</dbReference>
<accession>A0A0B1Q5P2</accession>
<protein>
    <recommendedName>
        <fullName evidence="6 9">Choline dehydrogenase</fullName>
        <ecNumber evidence="6 9">1.1.99.1</ecNumber>
    </recommendedName>
</protein>
<dbReference type="SUPFAM" id="SSF54373">
    <property type="entry name" value="FAD-linked reductases, C-terminal domain"/>
    <property type="match status" value="1"/>
</dbReference>
<feature type="binding site" evidence="7">
    <location>
        <begin position="93"/>
        <end position="96"/>
    </location>
    <ligand>
        <name>FAD</name>
        <dbReference type="ChEBI" id="CHEBI:57692"/>
    </ligand>
</feature>
<evidence type="ECO:0000256" key="4">
    <source>
        <dbReference type="ARBA" id="ARBA00022827"/>
    </source>
</evidence>
<dbReference type="STRING" id="370622.LA66_06055"/>
<dbReference type="NCBIfam" id="NF002550">
    <property type="entry name" value="PRK02106.1"/>
    <property type="match status" value="1"/>
</dbReference>
<comment type="pathway">
    <text evidence="9">Amine and polyamine biosynthesis; betaine biosynthesis via choline pathway; betaine aldehyde from choline (cytochrome c reductase route): step 1/1.</text>
</comment>
<evidence type="ECO:0000256" key="1">
    <source>
        <dbReference type="ARBA" id="ARBA00001974"/>
    </source>
</evidence>
<dbReference type="Gene3D" id="3.50.50.60">
    <property type="entry name" value="FAD/NAD(P)-binding domain"/>
    <property type="match status" value="1"/>
</dbReference>
<gene>
    <name evidence="12" type="ORF">LA66_06055</name>
</gene>
<evidence type="ECO:0000256" key="6">
    <source>
        <dbReference type="NCBIfam" id="TIGR01810"/>
    </source>
</evidence>
<evidence type="ECO:0000256" key="3">
    <source>
        <dbReference type="ARBA" id="ARBA00022630"/>
    </source>
</evidence>
<dbReference type="InterPro" id="IPR007867">
    <property type="entry name" value="GMC_OxRtase_C"/>
</dbReference>
<dbReference type="AlphaFoldDB" id="A0A0B1Q5P2"/>
<dbReference type="PROSITE" id="PS00623">
    <property type="entry name" value="GMC_OXRED_1"/>
    <property type="match status" value="1"/>
</dbReference>
<dbReference type="PIRSF" id="PIRSF000137">
    <property type="entry name" value="Alcohol_oxidase"/>
    <property type="match status" value="1"/>
</dbReference>
<evidence type="ECO:0000256" key="7">
    <source>
        <dbReference type="PIRSR" id="PIRSR000137-2"/>
    </source>
</evidence>
<dbReference type="InterPro" id="IPR011533">
    <property type="entry name" value="BetA"/>
</dbReference>
<keyword evidence="4 7" id="KW-0274">FAD</keyword>
<dbReference type="InterPro" id="IPR036188">
    <property type="entry name" value="FAD/NAD-bd_sf"/>
</dbReference>
<evidence type="ECO:0000256" key="8">
    <source>
        <dbReference type="RuleBase" id="RU003968"/>
    </source>
</evidence>
<dbReference type="NCBIfam" id="TIGR01810">
    <property type="entry name" value="betA"/>
    <property type="match status" value="1"/>
</dbReference>
<feature type="domain" description="Glucose-methanol-choline oxidoreductase N-terminal" evidence="11">
    <location>
        <begin position="255"/>
        <end position="269"/>
    </location>
</feature>
<dbReference type="EC" id="1.1.99.1" evidence="6 9"/>
<dbReference type="GO" id="GO:0016020">
    <property type="term" value="C:membrane"/>
    <property type="evidence" value="ECO:0007669"/>
    <property type="project" value="TreeGrafter"/>
</dbReference>